<dbReference type="PANTHER" id="PTHR43047">
    <property type="entry name" value="TWO-COMPONENT HISTIDINE PROTEIN KINASE"/>
    <property type="match status" value="1"/>
</dbReference>
<dbReference type="InterPro" id="IPR035965">
    <property type="entry name" value="PAS-like_dom_sf"/>
</dbReference>
<dbReference type="Gene3D" id="1.10.287.130">
    <property type="match status" value="1"/>
</dbReference>
<dbReference type="SMART" id="SM00091">
    <property type="entry name" value="PAS"/>
    <property type="match status" value="2"/>
</dbReference>
<dbReference type="Pfam" id="PF00512">
    <property type="entry name" value="HisKA"/>
    <property type="match status" value="1"/>
</dbReference>
<evidence type="ECO:0000256" key="3">
    <source>
        <dbReference type="ARBA" id="ARBA00012438"/>
    </source>
</evidence>
<comment type="catalytic activity">
    <reaction evidence="1">
        <text>ATP + protein L-histidine = ADP + protein N-phospho-L-histidine.</text>
        <dbReference type="EC" id="2.7.13.3"/>
    </reaction>
</comment>
<dbReference type="InterPro" id="IPR036890">
    <property type="entry name" value="HATPase_C_sf"/>
</dbReference>
<evidence type="ECO:0000259" key="12">
    <source>
        <dbReference type="PROSITE" id="PS50109"/>
    </source>
</evidence>
<dbReference type="InterPro" id="IPR005467">
    <property type="entry name" value="His_kinase_dom"/>
</dbReference>
<evidence type="ECO:0000256" key="8">
    <source>
        <dbReference type="ARBA" id="ARBA00022777"/>
    </source>
</evidence>
<evidence type="ECO:0000256" key="5">
    <source>
        <dbReference type="ARBA" id="ARBA00022553"/>
    </source>
</evidence>
<dbReference type="RefSeq" id="WP_052111065.1">
    <property type="nucleotide sequence ID" value="NZ_AVBF01000001.1"/>
</dbReference>
<dbReference type="Pfam" id="PF13188">
    <property type="entry name" value="PAS_8"/>
    <property type="match status" value="1"/>
</dbReference>
<keyword evidence="11" id="KW-0472">Membrane</keyword>
<dbReference type="EMBL" id="AVBF01000001">
    <property type="protein sequence ID" value="KGP74545.1"/>
    <property type="molecule type" value="Genomic_DNA"/>
</dbReference>
<dbReference type="PROSITE" id="PS50109">
    <property type="entry name" value="HIS_KIN"/>
    <property type="match status" value="1"/>
</dbReference>
<name>A0A0A2TZ48_9BACI</name>
<dbReference type="InterPro" id="IPR000014">
    <property type="entry name" value="PAS"/>
</dbReference>
<dbReference type="Pfam" id="PF02518">
    <property type="entry name" value="HATPase_c"/>
    <property type="match status" value="1"/>
</dbReference>
<dbReference type="PRINTS" id="PR00344">
    <property type="entry name" value="BCTRLSENSOR"/>
</dbReference>
<dbReference type="FunFam" id="3.30.565.10:FF:000023">
    <property type="entry name" value="PAS domain-containing sensor histidine kinase"/>
    <property type="match status" value="1"/>
</dbReference>
<evidence type="ECO:0000256" key="6">
    <source>
        <dbReference type="ARBA" id="ARBA00022679"/>
    </source>
</evidence>
<dbReference type="Proteomes" id="UP000030147">
    <property type="component" value="Unassembled WGS sequence"/>
</dbReference>
<keyword evidence="10" id="KW-0902">Two-component regulatory system</keyword>
<evidence type="ECO:0000256" key="2">
    <source>
        <dbReference type="ARBA" id="ARBA00004236"/>
    </source>
</evidence>
<dbReference type="GO" id="GO:0005524">
    <property type="term" value="F:ATP binding"/>
    <property type="evidence" value="ECO:0007669"/>
    <property type="project" value="UniProtKB-KW"/>
</dbReference>
<evidence type="ECO:0000259" key="13">
    <source>
        <dbReference type="PROSITE" id="PS50112"/>
    </source>
</evidence>
<dbReference type="InterPro" id="IPR003661">
    <property type="entry name" value="HisK_dim/P_dom"/>
</dbReference>
<organism evidence="14 15">
    <name type="scientific">Pontibacillus yanchengensis Y32</name>
    <dbReference type="NCBI Taxonomy" id="1385514"/>
    <lineage>
        <taxon>Bacteria</taxon>
        <taxon>Bacillati</taxon>
        <taxon>Bacillota</taxon>
        <taxon>Bacilli</taxon>
        <taxon>Bacillales</taxon>
        <taxon>Bacillaceae</taxon>
        <taxon>Pontibacillus</taxon>
    </lineage>
</organism>
<dbReference type="GO" id="GO:0009927">
    <property type="term" value="F:histidine phosphotransfer kinase activity"/>
    <property type="evidence" value="ECO:0007669"/>
    <property type="project" value="TreeGrafter"/>
</dbReference>
<evidence type="ECO:0000256" key="10">
    <source>
        <dbReference type="ARBA" id="ARBA00023012"/>
    </source>
</evidence>
<dbReference type="OrthoDB" id="9790669at2"/>
<evidence type="ECO:0000256" key="1">
    <source>
        <dbReference type="ARBA" id="ARBA00000085"/>
    </source>
</evidence>
<dbReference type="CDD" id="cd00130">
    <property type="entry name" value="PAS"/>
    <property type="match status" value="1"/>
</dbReference>
<accession>A0A0A2TZ48</accession>
<dbReference type="Pfam" id="PF13426">
    <property type="entry name" value="PAS_9"/>
    <property type="match status" value="1"/>
</dbReference>
<dbReference type="STRING" id="1385514.N782_00175"/>
<keyword evidence="4" id="KW-1003">Cell membrane</keyword>
<dbReference type="SMART" id="SM00388">
    <property type="entry name" value="HisKA"/>
    <property type="match status" value="1"/>
</dbReference>
<feature type="domain" description="Histidine kinase" evidence="12">
    <location>
        <begin position="312"/>
        <end position="529"/>
    </location>
</feature>
<dbReference type="SUPFAM" id="SSF55785">
    <property type="entry name" value="PYP-like sensor domain (PAS domain)"/>
    <property type="match status" value="2"/>
</dbReference>
<proteinExistence type="predicted"/>
<dbReference type="InterPro" id="IPR004358">
    <property type="entry name" value="Sig_transdc_His_kin-like_C"/>
</dbReference>
<evidence type="ECO:0000313" key="14">
    <source>
        <dbReference type="EMBL" id="KGP74545.1"/>
    </source>
</evidence>
<dbReference type="GO" id="GO:0000155">
    <property type="term" value="F:phosphorelay sensor kinase activity"/>
    <property type="evidence" value="ECO:0007669"/>
    <property type="project" value="InterPro"/>
</dbReference>
<evidence type="ECO:0000256" key="4">
    <source>
        <dbReference type="ARBA" id="ARBA00022475"/>
    </source>
</evidence>
<keyword evidence="7" id="KW-0547">Nucleotide-binding</keyword>
<dbReference type="CDD" id="cd00075">
    <property type="entry name" value="HATPase"/>
    <property type="match status" value="1"/>
</dbReference>
<dbReference type="GO" id="GO:0005886">
    <property type="term" value="C:plasma membrane"/>
    <property type="evidence" value="ECO:0007669"/>
    <property type="project" value="UniProtKB-SubCell"/>
</dbReference>
<keyword evidence="15" id="KW-1185">Reference proteome</keyword>
<dbReference type="Gene3D" id="3.30.450.20">
    <property type="entry name" value="PAS domain"/>
    <property type="match status" value="2"/>
</dbReference>
<dbReference type="eggNOG" id="COG2205">
    <property type="taxonomic scope" value="Bacteria"/>
</dbReference>
<dbReference type="Gene3D" id="3.30.565.10">
    <property type="entry name" value="Histidine kinase-like ATPase, C-terminal domain"/>
    <property type="match status" value="1"/>
</dbReference>
<evidence type="ECO:0000256" key="9">
    <source>
        <dbReference type="ARBA" id="ARBA00022840"/>
    </source>
</evidence>
<dbReference type="SMART" id="SM00387">
    <property type="entry name" value="HATPase_c"/>
    <property type="match status" value="1"/>
</dbReference>
<comment type="subcellular location">
    <subcellularLocation>
        <location evidence="2">Cell membrane</location>
    </subcellularLocation>
</comment>
<reference evidence="14 15" key="1">
    <citation type="journal article" date="2015" name="Stand. Genomic Sci.">
        <title>High quality draft genome sequence of the moderately halophilic bacterium Pontibacillus yanchengensis Y32(T) and comparison among Pontibacillus genomes.</title>
        <authorList>
            <person name="Huang J."/>
            <person name="Qiao Z.X."/>
            <person name="Tang J.W."/>
            <person name="Wang G."/>
        </authorList>
    </citation>
    <scope>NUCLEOTIDE SEQUENCE [LARGE SCALE GENOMIC DNA]</scope>
    <source>
        <strain evidence="14 15">Y32</strain>
    </source>
</reference>
<dbReference type="InterPro" id="IPR036097">
    <property type="entry name" value="HisK_dim/P_sf"/>
</dbReference>
<evidence type="ECO:0000313" key="15">
    <source>
        <dbReference type="Proteomes" id="UP000030147"/>
    </source>
</evidence>
<keyword evidence="8" id="KW-0418">Kinase</keyword>
<dbReference type="CDD" id="cd00082">
    <property type="entry name" value="HisKA"/>
    <property type="match status" value="1"/>
</dbReference>
<protein>
    <recommendedName>
        <fullName evidence="3">histidine kinase</fullName>
        <ecNumber evidence="3">2.7.13.3</ecNumber>
    </recommendedName>
</protein>
<evidence type="ECO:0000256" key="11">
    <source>
        <dbReference type="ARBA" id="ARBA00023136"/>
    </source>
</evidence>
<comment type="caution">
    <text evidence="14">The sequence shown here is derived from an EMBL/GenBank/DDBJ whole genome shotgun (WGS) entry which is preliminary data.</text>
</comment>
<dbReference type="EC" id="2.7.13.3" evidence="3"/>
<keyword evidence="5" id="KW-0597">Phosphoprotein</keyword>
<keyword evidence="9" id="KW-0067">ATP-binding</keyword>
<dbReference type="PROSITE" id="PS50112">
    <property type="entry name" value="PAS"/>
    <property type="match status" value="1"/>
</dbReference>
<dbReference type="NCBIfam" id="TIGR00229">
    <property type="entry name" value="sensory_box"/>
    <property type="match status" value="2"/>
</dbReference>
<dbReference type="PANTHER" id="PTHR43047:SF72">
    <property type="entry name" value="OSMOSENSING HISTIDINE PROTEIN KINASE SLN1"/>
    <property type="match status" value="1"/>
</dbReference>
<feature type="domain" description="PAS" evidence="13">
    <location>
        <begin position="159"/>
        <end position="194"/>
    </location>
</feature>
<dbReference type="AlphaFoldDB" id="A0A0A2TZ48"/>
<dbReference type="InterPro" id="IPR003594">
    <property type="entry name" value="HATPase_dom"/>
</dbReference>
<dbReference type="SUPFAM" id="SSF55874">
    <property type="entry name" value="ATPase domain of HSP90 chaperone/DNA topoisomerase II/histidine kinase"/>
    <property type="match status" value="1"/>
</dbReference>
<dbReference type="SUPFAM" id="SSF47384">
    <property type="entry name" value="Homodimeric domain of signal transducing histidine kinase"/>
    <property type="match status" value="1"/>
</dbReference>
<keyword evidence="6" id="KW-0808">Transferase</keyword>
<sequence>MEIISVSVGVIGLSLFGLYVYKYYSLQNTIEKVNHTESLYYNSPNMICTITIDGVIEDANHLFLHETGLSLDDAPSFYSLFVQAEEIERKIQASFNEEEVTYYQSIYNRNDEIVTVSVTHIPSLETKKSKRIMVVLQDVTELQRSKETAYQKMYMKSTILSTISEGLLVHDVDGNVTLINQRAGELLGVSNEKLYSLNPFIEQKQLQFIDEQGREVTKSQLPGIRAFQEDVTYENQVLGLVNQSGSPSPKWLMFNASPYYLYGEKKGVLLTFSDITEERERSIKLKEANEHLQIAIEEENKASQAKSEFITRMSHELRTPLNSIIGYSELILELQDESQPSIDIKRVEKIHRAGGHLLHLINDLLNLSKTEMEQLDYNKESINLYRVTKRAIEIVQPLSEKHMITIQFIHNHYEGSEVVGDALLVRQVLVNLLTNAIKYNKEEGKVTISIDQEDEYATIYIKDEGIGIQEEYVSQIFDSFYRVPSTEASGSGIGLSIVKQLIEKMGGTCGVKTKVNEGSTFWVSLPTKHESIRE</sequence>
<gene>
    <name evidence="14" type="ORF">N782_00175</name>
</gene>
<evidence type="ECO:0000256" key="7">
    <source>
        <dbReference type="ARBA" id="ARBA00022741"/>
    </source>
</evidence>